<dbReference type="EMBL" id="JAUEPP010000003">
    <property type="protein sequence ID" value="KAK3347652.1"/>
    <property type="molecule type" value="Genomic_DNA"/>
</dbReference>
<proteinExistence type="predicted"/>
<dbReference type="GeneID" id="87861624"/>
<dbReference type="Proteomes" id="UP001278500">
    <property type="component" value="Unassembled WGS sequence"/>
</dbReference>
<evidence type="ECO:0000313" key="2">
    <source>
        <dbReference type="EMBL" id="KAK3347652.1"/>
    </source>
</evidence>
<protein>
    <submittedName>
        <fullName evidence="2">Uncharacterized protein</fullName>
    </submittedName>
</protein>
<reference evidence="2" key="2">
    <citation type="submission" date="2023-06" db="EMBL/GenBank/DDBJ databases">
        <authorList>
            <consortium name="Lawrence Berkeley National Laboratory"/>
            <person name="Haridas S."/>
            <person name="Hensen N."/>
            <person name="Bonometti L."/>
            <person name="Westerberg I."/>
            <person name="Brannstrom I.O."/>
            <person name="Guillou S."/>
            <person name="Cros-Aarteil S."/>
            <person name="Calhoun S."/>
            <person name="Kuo A."/>
            <person name="Mondo S."/>
            <person name="Pangilinan J."/>
            <person name="Riley R."/>
            <person name="Labutti K."/>
            <person name="Andreopoulos B."/>
            <person name="Lipzen A."/>
            <person name="Chen C."/>
            <person name="Yanf M."/>
            <person name="Daum C."/>
            <person name="Ng V."/>
            <person name="Clum A."/>
            <person name="Steindorff A."/>
            <person name="Ohm R."/>
            <person name="Martin F."/>
            <person name="Silar P."/>
            <person name="Natvig D."/>
            <person name="Lalanne C."/>
            <person name="Gautier V."/>
            <person name="Ament-Velasquez S.L."/>
            <person name="Kruys A."/>
            <person name="Hutchinson M.I."/>
            <person name="Powell A.J."/>
            <person name="Barry K."/>
            <person name="Miller A.N."/>
            <person name="Grigoriev I.V."/>
            <person name="Debuchy R."/>
            <person name="Gladieux P."/>
            <person name="Thoren M.H."/>
            <person name="Johannesson H."/>
        </authorList>
    </citation>
    <scope>NUCLEOTIDE SEQUENCE</scope>
    <source>
        <strain evidence="2">CBS 560.94</strain>
    </source>
</reference>
<feature type="region of interest" description="Disordered" evidence="1">
    <location>
        <begin position="221"/>
        <end position="248"/>
    </location>
</feature>
<feature type="non-terminal residue" evidence="2">
    <location>
        <position position="1"/>
    </location>
</feature>
<dbReference type="AlphaFoldDB" id="A0AAE0JGX7"/>
<reference evidence="2" key="1">
    <citation type="journal article" date="2023" name="Mol. Phylogenet. Evol.">
        <title>Genome-scale phylogeny and comparative genomics of the fungal order Sordariales.</title>
        <authorList>
            <person name="Hensen N."/>
            <person name="Bonometti L."/>
            <person name="Westerberg I."/>
            <person name="Brannstrom I.O."/>
            <person name="Guillou S."/>
            <person name="Cros-Aarteil S."/>
            <person name="Calhoun S."/>
            <person name="Haridas S."/>
            <person name="Kuo A."/>
            <person name="Mondo S."/>
            <person name="Pangilinan J."/>
            <person name="Riley R."/>
            <person name="LaButti K."/>
            <person name="Andreopoulos B."/>
            <person name="Lipzen A."/>
            <person name="Chen C."/>
            <person name="Yan M."/>
            <person name="Daum C."/>
            <person name="Ng V."/>
            <person name="Clum A."/>
            <person name="Steindorff A."/>
            <person name="Ohm R.A."/>
            <person name="Martin F."/>
            <person name="Silar P."/>
            <person name="Natvig D.O."/>
            <person name="Lalanne C."/>
            <person name="Gautier V."/>
            <person name="Ament-Velasquez S.L."/>
            <person name="Kruys A."/>
            <person name="Hutchinson M.I."/>
            <person name="Powell A.J."/>
            <person name="Barry K."/>
            <person name="Miller A.N."/>
            <person name="Grigoriev I.V."/>
            <person name="Debuchy R."/>
            <person name="Gladieux P."/>
            <person name="Hiltunen Thoren M."/>
            <person name="Johannesson H."/>
        </authorList>
    </citation>
    <scope>NUCLEOTIDE SEQUENCE</scope>
    <source>
        <strain evidence="2">CBS 560.94</strain>
    </source>
</reference>
<feature type="compositionally biased region" description="Low complexity" evidence="1">
    <location>
        <begin position="12"/>
        <end position="34"/>
    </location>
</feature>
<comment type="caution">
    <text evidence="2">The sequence shown here is derived from an EMBL/GenBank/DDBJ whole genome shotgun (WGS) entry which is preliminary data.</text>
</comment>
<evidence type="ECO:0000313" key="3">
    <source>
        <dbReference type="Proteomes" id="UP001278500"/>
    </source>
</evidence>
<organism evidence="2 3">
    <name type="scientific">Neurospora tetraspora</name>
    <dbReference type="NCBI Taxonomy" id="94610"/>
    <lineage>
        <taxon>Eukaryota</taxon>
        <taxon>Fungi</taxon>
        <taxon>Dikarya</taxon>
        <taxon>Ascomycota</taxon>
        <taxon>Pezizomycotina</taxon>
        <taxon>Sordariomycetes</taxon>
        <taxon>Sordariomycetidae</taxon>
        <taxon>Sordariales</taxon>
        <taxon>Sordariaceae</taxon>
        <taxon>Neurospora</taxon>
    </lineage>
</organism>
<accession>A0AAE0JGX7</accession>
<keyword evidence="3" id="KW-1185">Reference proteome</keyword>
<name>A0AAE0JGX7_9PEZI</name>
<sequence length="458" mass="51357">RLETSSHTKTVQPQPSQPASSSQNSNSDISLVSSTAEHPRPLPDLEMATNFIEIDKISKSRELTSNYTITPTDDQIMYKARATVDRILILHPARQDRGEIIKAIETLYNHFHWMWIVGEEKDANLELRVKLLHRMRVVMHGEFMSGIDSGIFIDRQSGVESFSATATCTVHSRWDGMPCPVTPQAFINRPSQELHKGRLWIPVLNYFLFFIALLTSNPDEVSTPREASGPGTSRSTVPASTSNTRATAVSAPRHTLLPMAFRIIPINRITREITQNSTVIPIRPQIALKAREVIQKALMDGTQVETIEMALTKLLSNFNYLWGWGRYKDKWVGVTVGLLNEMMAVLKGMRLPLPLPVASIGGRNLSPVFTCLWSLQRFYDFLEKGFLYPDVVVLFRLRCTCTANVLQGIMRCIIAGFSSNCRDVPCSSHTPVRQSGPRTLHSHSPPALGDILQRLCPL</sequence>
<gene>
    <name evidence="2" type="ORF">B0H65DRAFT_423605</name>
</gene>
<feature type="compositionally biased region" description="Polar residues" evidence="1">
    <location>
        <begin position="230"/>
        <end position="247"/>
    </location>
</feature>
<dbReference type="RefSeq" id="XP_062682734.1">
    <property type="nucleotide sequence ID" value="XM_062824470.1"/>
</dbReference>
<evidence type="ECO:0000256" key="1">
    <source>
        <dbReference type="SAM" id="MobiDB-lite"/>
    </source>
</evidence>
<feature type="region of interest" description="Disordered" evidence="1">
    <location>
        <begin position="1"/>
        <end position="42"/>
    </location>
</feature>